<dbReference type="AlphaFoldDB" id="A0A6S6WG51"/>
<evidence type="ECO:0000256" key="1">
    <source>
        <dbReference type="SAM" id="MobiDB-lite"/>
    </source>
</evidence>
<protein>
    <submittedName>
        <fullName evidence="2">BRLZ domain containing protein</fullName>
    </submittedName>
</protein>
<accession>A0A6S6WG51</accession>
<reference evidence="2" key="1">
    <citation type="submission" date="2021-02" db="EMBL/GenBank/DDBJ databases">
        <authorList>
            <person name="Syme A R."/>
            <person name="Syme A R."/>
            <person name="Moolhuijzen P."/>
        </authorList>
    </citation>
    <scope>NUCLEOTIDE SEQUENCE</scope>
    <source>
        <strain evidence="2">W1-1</strain>
    </source>
</reference>
<dbReference type="Proteomes" id="UP000472372">
    <property type="component" value="Chromosome 11"/>
</dbReference>
<feature type="compositionally biased region" description="Polar residues" evidence="1">
    <location>
        <begin position="171"/>
        <end position="187"/>
    </location>
</feature>
<feature type="region of interest" description="Disordered" evidence="1">
    <location>
        <begin position="1"/>
        <end position="206"/>
    </location>
</feature>
<proteinExistence type="predicted"/>
<evidence type="ECO:0000313" key="3">
    <source>
        <dbReference type="Proteomes" id="UP000472372"/>
    </source>
</evidence>
<evidence type="ECO:0000313" key="2">
    <source>
        <dbReference type="EMBL" id="CAE7215278.1"/>
    </source>
</evidence>
<sequence>MNEPPSKRRRTDSPDDRASSPLRKPPRRPSYASPTKSQLARNYPNLLPSRRSTLSASPRRPRPAAGQNGLQKEKGSDATLGARESAREQENGSFGTPLEAGDDDESELPGTPPSQESFEGQHQQREDVLFSSPSKRAPRAKGIVKQQPPLRQKAPAVQSDDITRTFEDGPTQENIQGDTQLATQQTQPPDPAIERRKQEKARLQRQVEDLEAEISRCAEEIGKEQRRAPDEALSSKERDDLTAFISKLVGSDTESEKPAPTSTLLCSFLPFAALRVPQPRPKQPAKPIPSHRPLDLADPLPYLEMFTSLNFSSQLSLPRSKILSTSKRVHQKHTIDITGPQKLLTAQIAITIDGLAHEVADMQVLRLSPWAERELGSFVRARAQEKDIGNAAWAVDSYWELAKKRAQHWRKCETAFAHLLAGSGNEDAENDDVPKATAKTAISRKDLNRNLGRDTLVLQDEHVLLKLNWRIGFDWTGEAESDVTVEAAFPKVWSETDTGASLKKVPETFVSLLRTKGAFGATRIMVALLFAQ</sequence>
<organism evidence="2 3">
    <name type="scientific">Pyrenophora teres f. teres</name>
    <dbReference type="NCBI Taxonomy" id="97479"/>
    <lineage>
        <taxon>Eukaryota</taxon>
        <taxon>Fungi</taxon>
        <taxon>Dikarya</taxon>
        <taxon>Ascomycota</taxon>
        <taxon>Pezizomycotina</taxon>
        <taxon>Dothideomycetes</taxon>
        <taxon>Pleosporomycetidae</taxon>
        <taxon>Pleosporales</taxon>
        <taxon>Pleosporineae</taxon>
        <taxon>Pleosporaceae</taxon>
        <taxon>Pyrenophora</taxon>
    </lineage>
</organism>
<feature type="compositionally biased region" description="Basic and acidic residues" evidence="1">
    <location>
        <begin position="192"/>
        <end position="206"/>
    </location>
</feature>
<gene>
    <name evidence="2" type="ORF">PTTW11_10673</name>
</gene>
<name>A0A6S6WG51_9PLEO</name>
<dbReference type="EMBL" id="HG992987">
    <property type="protein sequence ID" value="CAE7215278.1"/>
    <property type="molecule type" value="Genomic_DNA"/>
</dbReference>